<evidence type="ECO:0000256" key="3">
    <source>
        <dbReference type="ARBA" id="ARBA00022679"/>
    </source>
</evidence>
<feature type="domain" description="RING-type" evidence="10">
    <location>
        <begin position="107"/>
        <end position="147"/>
    </location>
</feature>
<dbReference type="AlphaFoldDB" id="A0AAV6IVZ2"/>
<dbReference type="Gene3D" id="3.30.40.10">
    <property type="entry name" value="Zinc/RING finger domain, C3HC4 (zinc finger)"/>
    <property type="match status" value="2"/>
</dbReference>
<evidence type="ECO:0000259" key="10">
    <source>
        <dbReference type="PROSITE" id="PS50089"/>
    </source>
</evidence>
<keyword evidence="6" id="KW-0833">Ubl conjugation pathway</keyword>
<organism evidence="11 12">
    <name type="scientific">Rhododendron griersonianum</name>
    <dbReference type="NCBI Taxonomy" id="479676"/>
    <lineage>
        <taxon>Eukaryota</taxon>
        <taxon>Viridiplantae</taxon>
        <taxon>Streptophyta</taxon>
        <taxon>Embryophyta</taxon>
        <taxon>Tracheophyta</taxon>
        <taxon>Spermatophyta</taxon>
        <taxon>Magnoliopsida</taxon>
        <taxon>eudicotyledons</taxon>
        <taxon>Gunneridae</taxon>
        <taxon>Pentapetalae</taxon>
        <taxon>asterids</taxon>
        <taxon>Ericales</taxon>
        <taxon>Ericaceae</taxon>
        <taxon>Ericoideae</taxon>
        <taxon>Rhodoreae</taxon>
        <taxon>Rhododendron</taxon>
    </lineage>
</organism>
<protein>
    <recommendedName>
        <fullName evidence="2">RING-type E3 ubiquitin transferase</fullName>
        <ecNumber evidence="2">2.3.2.27</ecNumber>
    </recommendedName>
</protein>
<evidence type="ECO:0000256" key="8">
    <source>
        <dbReference type="PROSITE-ProRule" id="PRU00175"/>
    </source>
</evidence>
<evidence type="ECO:0000256" key="6">
    <source>
        <dbReference type="ARBA" id="ARBA00022786"/>
    </source>
</evidence>
<feature type="domain" description="RING-type" evidence="10">
    <location>
        <begin position="237"/>
        <end position="277"/>
    </location>
</feature>
<dbReference type="EC" id="2.3.2.27" evidence="2"/>
<name>A0AAV6IVZ2_9ERIC</name>
<dbReference type="InterPro" id="IPR013083">
    <property type="entry name" value="Znf_RING/FYVE/PHD"/>
</dbReference>
<keyword evidence="3" id="KW-0808">Transferase</keyword>
<dbReference type="SUPFAM" id="SSF57850">
    <property type="entry name" value="RING/U-box"/>
    <property type="match status" value="2"/>
</dbReference>
<evidence type="ECO:0000256" key="1">
    <source>
        <dbReference type="ARBA" id="ARBA00000900"/>
    </source>
</evidence>
<dbReference type="GO" id="GO:0061630">
    <property type="term" value="F:ubiquitin protein ligase activity"/>
    <property type="evidence" value="ECO:0007669"/>
    <property type="project" value="UniProtKB-EC"/>
</dbReference>
<evidence type="ECO:0000313" key="12">
    <source>
        <dbReference type="Proteomes" id="UP000823749"/>
    </source>
</evidence>
<dbReference type="PROSITE" id="PS50089">
    <property type="entry name" value="ZF_RING_2"/>
    <property type="match status" value="2"/>
</dbReference>
<evidence type="ECO:0000256" key="2">
    <source>
        <dbReference type="ARBA" id="ARBA00012483"/>
    </source>
</evidence>
<feature type="compositionally biased region" description="Polar residues" evidence="9">
    <location>
        <begin position="54"/>
        <end position="74"/>
    </location>
</feature>
<evidence type="ECO:0000256" key="4">
    <source>
        <dbReference type="ARBA" id="ARBA00022723"/>
    </source>
</evidence>
<feature type="region of interest" description="Disordered" evidence="9">
    <location>
        <begin position="51"/>
        <end position="83"/>
    </location>
</feature>
<dbReference type="GO" id="GO:0008270">
    <property type="term" value="F:zinc ion binding"/>
    <property type="evidence" value="ECO:0007669"/>
    <property type="project" value="UniProtKB-KW"/>
</dbReference>
<keyword evidence="5 8" id="KW-0863">Zinc-finger</keyword>
<dbReference type="SMART" id="SM00184">
    <property type="entry name" value="RING"/>
    <property type="match status" value="2"/>
</dbReference>
<accession>A0AAV6IVZ2</accession>
<dbReference type="PANTHER" id="PTHR46463">
    <property type="entry name" value="ZINC FINGER, RING/FYVE/PHD-TYPE"/>
    <property type="match status" value="1"/>
</dbReference>
<evidence type="ECO:0000313" key="11">
    <source>
        <dbReference type="EMBL" id="KAG5532718.1"/>
    </source>
</evidence>
<evidence type="ECO:0000256" key="7">
    <source>
        <dbReference type="ARBA" id="ARBA00022833"/>
    </source>
</evidence>
<comment type="caution">
    <text evidence="11">The sequence shown here is derived from an EMBL/GenBank/DDBJ whole genome shotgun (WGS) entry which is preliminary data.</text>
</comment>
<sequence>MGSLCSCFRVGEVEENVESNNENCIWSSCFSHYFKTKYGALFGRVEEDAAPSHLPNSPDINPRISSMPGSSEGATSKELESSKKIPGKVLMGGKVRVNSQPEEEDDCPICLEEFIPDNPKITTECHHDYHLQCIFEWQKRSEKCPLCVQYGRLPNNQNITPKISSGMIMQLGSNSGATSKACYSESSKKLPGKVLMTSKVGRLNSISEEEDDVCRPADQKKDVCRPADQKTHVGRLCCTCLKEFAPIDPEITAQCGHMYHLKCMYEWLEGSGKCPVCAKRPKKIERVQGKEDEKSSKLPVLIYSSGLLLMPVKSRSS</sequence>
<dbReference type="Pfam" id="PF13639">
    <property type="entry name" value="zf-RING_2"/>
    <property type="match status" value="2"/>
</dbReference>
<keyword evidence="7" id="KW-0862">Zinc</keyword>
<keyword evidence="4" id="KW-0479">Metal-binding</keyword>
<proteinExistence type="predicted"/>
<dbReference type="PANTHER" id="PTHR46463:SF90">
    <property type="entry name" value="ANAPHASE-PROMOTING COMPLEX SUBUNIT 11 RING-H2 FINGER PROTEIN"/>
    <property type="match status" value="1"/>
</dbReference>
<evidence type="ECO:0000256" key="9">
    <source>
        <dbReference type="SAM" id="MobiDB-lite"/>
    </source>
</evidence>
<keyword evidence="12" id="KW-1185">Reference proteome</keyword>
<comment type="catalytic activity">
    <reaction evidence="1">
        <text>S-ubiquitinyl-[E2 ubiquitin-conjugating enzyme]-L-cysteine + [acceptor protein]-L-lysine = [E2 ubiquitin-conjugating enzyme]-L-cysteine + N(6)-ubiquitinyl-[acceptor protein]-L-lysine.</text>
        <dbReference type="EC" id="2.3.2.27"/>
    </reaction>
</comment>
<dbReference type="Proteomes" id="UP000823749">
    <property type="component" value="Chromosome 9"/>
</dbReference>
<evidence type="ECO:0000256" key="5">
    <source>
        <dbReference type="ARBA" id="ARBA00022771"/>
    </source>
</evidence>
<gene>
    <name evidence="11" type="ORF">RHGRI_027127</name>
</gene>
<reference evidence="11" key="1">
    <citation type="submission" date="2020-08" db="EMBL/GenBank/DDBJ databases">
        <title>Plant Genome Project.</title>
        <authorList>
            <person name="Zhang R.-G."/>
        </authorList>
    </citation>
    <scope>NUCLEOTIDE SEQUENCE</scope>
    <source>
        <strain evidence="11">WSP0</strain>
        <tissue evidence="11">Leaf</tissue>
    </source>
</reference>
<dbReference type="EMBL" id="JACTNZ010000009">
    <property type="protein sequence ID" value="KAG5532718.1"/>
    <property type="molecule type" value="Genomic_DNA"/>
</dbReference>
<dbReference type="InterPro" id="IPR001841">
    <property type="entry name" value="Znf_RING"/>
</dbReference>